<dbReference type="GO" id="GO:0005794">
    <property type="term" value="C:Golgi apparatus"/>
    <property type="evidence" value="ECO:0007669"/>
    <property type="project" value="UniProtKB-SubCell"/>
</dbReference>
<evidence type="ECO:0000256" key="11">
    <source>
        <dbReference type="ARBA" id="ARBA00023136"/>
    </source>
</evidence>
<reference evidence="16" key="1">
    <citation type="submission" date="2025-08" db="UniProtKB">
        <authorList>
            <consortium name="Ensembl"/>
        </authorList>
    </citation>
    <scope>IDENTIFICATION</scope>
</reference>
<evidence type="ECO:0000256" key="8">
    <source>
        <dbReference type="ARBA" id="ARBA00022871"/>
    </source>
</evidence>
<dbReference type="GeneTree" id="ENSGT00390000006663"/>
<evidence type="ECO:0000256" key="12">
    <source>
        <dbReference type="ARBA" id="ARBA00054814"/>
    </source>
</evidence>
<dbReference type="Gene3D" id="3.10.20.90">
    <property type="entry name" value="Phosphatidylinositol 3-kinase Catalytic Subunit, Chain A, domain 1"/>
    <property type="match status" value="1"/>
</dbReference>
<evidence type="ECO:0000313" key="17">
    <source>
        <dbReference type="Proteomes" id="UP000694425"/>
    </source>
</evidence>
<reference evidence="16" key="2">
    <citation type="submission" date="2025-09" db="UniProtKB">
        <authorList>
            <consortium name="Ensembl"/>
        </authorList>
    </citation>
    <scope>IDENTIFICATION</scope>
</reference>
<dbReference type="FunFam" id="3.10.20.90:FF:000263">
    <property type="entry name" value="gametogenetin-binding protein 1-like"/>
    <property type="match status" value="1"/>
</dbReference>
<evidence type="ECO:0000256" key="2">
    <source>
        <dbReference type="ARBA" id="ARBA00004173"/>
    </source>
</evidence>
<dbReference type="GO" id="GO:0030154">
    <property type="term" value="P:cell differentiation"/>
    <property type="evidence" value="ECO:0007669"/>
    <property type="project" value="UniProtKB-KW"/>
</dbReference>
<comment type="subcellular location">
    <subcellularLocation>
        <location evidence="3">Cytoplasm</location>
    </subcellularLocation>
    <subcellularLocation>
        <location evidence="4">Golgi apparatus</location>
    </subcellularLocation>
    <subcellularLocation>
        <location evidence="1">Membrane</location>
        <topology evidence="1">Peripheral membrane protein</topology>
    </subcellularLocation>
    <subcellularLocation>
        <location evidence="2">Mitochondrion</location>
    </subcellularLocation>
</comment>
<evidence type="ECO:0000256" key="6">
    <source>
        <dbReference type="ARBA" id="ARBA00022490"/>
    </source>
</evidence>
<keyword evidence="10" id="KW-0496">Mitochondrion</keyword>
<feature type="domain" description="Ubiquitin-like" evidence="15">
    <location>
        <begin position="262"/>
        <end position="349"/>
    </location>
</feature>
<evidence type="ECO:0000256" key="4">
    <source>
        <dbReference type="ARBA" id="ARBA00004555"/>
    </source>
</evidence>
<dbReference type="Proteomes" id="UP000694425">
    <property type="component" value="Unplaced"/>
</dbReference>
<dbReference type="GO" id="GO:0007283">
    <property type="term" value="P:spermatogenesis"/>
    <property type="evidence" value="ECO:0007669"/>
    <property type="project" value="UniProtKB-KW"/>
</dbReference>
<feature type="region of interest" description="Disordered" evidence="14">
    <location>
        <begin position="128"/>
        <end position="155"/>
    </location>
</feature>
<dbReference type="Pfam" id="PF14836">
    <property type="entry name" value="Ubiquitin_3"/>
    <property type="match status" value="1"/>
</dbReference>
<keyword evidence="9" id="KW-0333">Golgi apparatus</keyword>
<evidence type="ECO:0000256" key="13">
    <source>
        <dbReference type="ARBA" id="ARBA00073653"/>
    </source>
</evidence>
<feature type="compositionally biased region" description="Polar residues" evidence="14">
    <location>
        <begin position="45"/>
        <end position="55"/>
    </location>
</feature>
<evidence type="ECO:0000256" key="14">
    <source>
        <dbReference type="SAM" id="MobiDB-lite"/>
    </source>
</evidence>
<evidence type="ECO:0000256" key="7">
    <source>
        <dbReference type="ARBA" id="ARBA00022782"/>
    </source>
</evidence>
<keyword evidence="6" id="KW-0963">Cytoplasm</keyword>
<sequence length="350" mass="38635">MEAPGPTPQSRILGRSSMFLFFRSLVGSRGSPKSSDKALMRSRPCPSQEQSTTPLMRNRQGGAGRKEPRQPATLPYMLSVALPQHDPLGLGMGDTGAQTPTPKEVLRVAAQGGEVKPILSRGSQEVLGNVSKKEKREEKEEAVGEVSRDTRTSDRGHFAQALEVKQGCPQRDMGPLEVSRKTFTREEEKECLLDGDFRLASLKVGATPWNRLLTLYKQLQKSAMAKVCGSRLGCGACPQFPLKEGLLDEKSKEEEMEVEDSSFKLCVPGIVTLQSPLHKTFRSTDTVGFVESELKKLLAVRRDSRLWKVGSHDGQELLTEPEITLEEAGIVDGQHLLLEEMDELGNWPPE</sequence>
<protein>
    <recommendedName>
        <fullName evidence="13">Gametogenetin-binding protein 1</fullName>
    </recommendedName>
</protein>
<dbReference type="Ensembl" id="ENSNVIT00000018885.1">
    <property type="protein sequence ID" value="ENSNVIP00000016183.1"/>
    <property type="gene ID" value="ENSNVIG00000012687.1"/>
</dbReference>
<evidence type="ECO:0000256" key="5">
    <source>
        <dbReference type="ARBA" id="ARBA00022473"/>
    </source>
</evidence>
<keyword evidence="11" id="KW-0472">Membrane</keyword>
<keyword evidence="5" id="KW-0217">Developmental protein</keyword>
<dbReference type="InterPro" id="IPR028135">
    <property type="entry name" value="Ub_USP-typ"/>
</dbReference>
<feature type="compositionally biased region" description="Basic and acidic residues" evidence="14">
    <location>
        <begin position="131"/>
        <end position="155"/>
    </location>
</feature>
<dbReference type="GO" id="GO:0005758">
    <property type="term" value="C:mitochondrial intermembrane space"/>
    <property type="evidence" value="ECO:0007669"/>
    <property type="project" value="Ensembl"/>
</dbReference>
<comment type="function">
    <text evidence="12">Induces mitochondrial fragmentation, possibly by promoting DNM1L-dependent fission and may play a role in mitochondrial morphogenesis during spermatogenesis.</text>
</comment>
<evidence type="ECO:0000256" key="10">
    <source>
        <dbReference type="ARBA" id="ARBA00023128"/>
    </source>
</evidence>
<accession>A0A8C7AZ31</accession>
<evidence type="ECO:0000256" key="9">
    <source>
        <dbReference type="ARBA" id="ARBA00023034"/>
    </source>
</evidence>
<evidence type="ECO:0000256" key="1">
    <source>
        <dbReference type="ARBA" id="ARBA00004170"/>
    </source>
</evidence>
<keyword evidence="8" id="KW-0744">Spermatogenesis</keyword>
<organism evidence="16 17">
    <name type="scientific">Neovison vison</name>
    <name type="common">American mink</name>
    <name type="synonym">Mustela vison</name>
    <dbReference type="NCBI Taxonomy" id="452646"/>
    <lineage>
        <taxon>Eukaryota</taxon>
        <taxon>Metazoa</taxon>
        <taxon>Chordata</taxon>
        <taxon>Craniata</taxon>
        <taxon>Vertebrata</taxon>
        <taxon>Euteleostomi</taxon>
        <taxon>Mammalia</taxon>
        <taxon>Eutheria</taxon>
        <taxon>Laurasiatheria</taxon>
        <taxon>Carnivora</taxon>
        <taxon>Caniformia</taxon>
        <taxon>Musteloidea</taxon>
        <taxon>Mustelidae</taxon>
        <taxon>Mustelinae</taxon>
        <taxon>Neogale</taxon>
    </lineage>
</organism>
<dbReference type="AlphaFoldDB" id="A0A8C7AZ31"/>
<evidence type="ECO:0000256" key="3">
    <source>
        <dbReference type="ARBA" id="ARBA00004496"/>
    </source>
</evidence>
<name>A0A8C7AZ31_NEOVI</name>
<dbReference type="GO" id="GO:0005886">
    <property type="term" value="C:plasma membrane"/>
    <property type="evidence" value="ECO:0007669"/>
    <property type="project" value="Ensembl"/>
</dbReference>
<feature type="region of interest" description="Disordered" evidence="14">
    <location>
        <begin position="27"/>
        <end position="73"/>
    </location>
</feature>
<keyword evidence="17" id="KW-1185">Reference proteome</keyword>
<dbReference type="GO" id="GO:0000266">
    <property type="term" value="P:mitochondrial fission"/>
    <property type="evidence" value="ECO:0007669"/>
    <property type="project" value="Ensembl"/>
</dbReference>
<proteinExistence type="predicted"/>
<evidence type="ECO:0000259" key="15">
    <source>
        <dbReference type="Pfam" id="PF14836"/>
    </source>
</evidence>
<evidence type="ECO:0000313" key="16">
    <source>
        <dbReference type="Ensembl" id="ENSNVIP00000016183.1"/>
    </source>
</evidence>
<keyword evidence="7" id="KW-0221">Differentiation</keyword>